<evidence type="ECO:0000313" key="1">
    <source>
        <dbReference type="EMBL" id="SVC15922.1"/>
    </source>
</evidence>
<gene>
    <name evidence="1" type="ORF">METZ01_LOCUS268776</name>
</gene>
<protein>
    <submittedName>
        <fullName evidence="1">Uncharacterized protein</fullName>
    </submittedName>
</protein>
<accession>A0A382JX50</accession>
<name>A0A382JX50_9ZZZZ</name>
<sequence>GGSGPAENYDCDGNCIAEEDCNGECGGSAQDEGCGCGEGPPYYTCDDGTQVCDMTECWAGVFSLSENGDGSLDVSYDCNYDIYGFQFNVDGVTVEGASGGDAEAAGFSTSTGNNTVLGFSFTGSYISAGSGVLTVLDIEGSGEACLTDVVVAGQGGSELEIDAGECIEVDDGGGTDGGDDGGGGISGCTDATACNYDPDATDDDGSCQQEDCAGECGGTAEVDECGECGGDGSSCSGASVQLAFELAESGAVNVLYTSSEDVYGFQFDVSHPSPPGDISITDVSGGDADAAGFTVSFSDNVNSGTVLGFSFAGDFIAAGSGVLTTISYSGSGNACFANIVIAGFEGGSLSAEDEGCVDFPSGGDGCESGVYDCAGVCDGTAVEDCAGECGGSSVVDECGECGGSGIADGACDCAGNVEDCAGECGGSAMEDE</sequence>
<dbReference type="EMBL" id="UINC01076602">
    <property type="protein sequence ID" value="SVC15922.1"/>
    <property type="molecule type" value="Genomic_DNA"/>
</dbReference>
<feature type="non-terminal residue" evidence="1">
    <location>
        <position position="1"/>
    </location>
</feature>
<reference evidence="1" key="1">
    <citation type="submission" date="2018-05" db="EMBL/GenBank/DDBJ databases">
        <authorList>
            <person name="Lanie J.A."/>
            <person name="Ng W.-L."/>
            <person name="Kazmierczak K.M."/>
            <person name="Andrzejewski T.M."/>
            <person name="Davidsen T.M."/>
            <person name="Wayne K.J."/>
            <person name="Tettelin H."/>
            <person name="Glass J.I."/>
            <person name="Rusch D."/>
            <person name="Podicherti R."/>
            <person name="Tsui H.-C.T."/>
            <person name="Winkler M.E."/>
        </authorList>
    </citation>
    <scope>NUCLEOTIDE SEQUENCE</scope>
</reference>
<feature type="non-terminal residue" evidence="1">
    <location>
        <position position="432"/>
    </location>
</feature>
<organism evidence="1">
    <name type="scientific">marine metagenome</name>
    <dbReference type="NCBI Taxonomy" id="408172"/>
    <lineage>
        <taxon>unclassified sequences</taxon>
        <taxon>metagenomes</taxon>
        <taxon>ecological metagenomes</taxon>
    </lineage>
</organism>
<dbReference type="AlphaFoldDB" id="A0A382JX50"/>
<proteinExistence type="predicted"/>